<dbReference type="InterPro" id="IPR002018">
    <property type="entry name" value="CarbesteraseB"/>
</dbReference>
<protein>
    <submittedName>
        <fullName evidence="5">Lipase 1</fullName>
    </submittedName>
</protein>
<dbReference type="InterPro" id="IPR029058">
    <property type="entry name" value="AB_hydrolase_fold"/>
</dbReference>
<evidence type="ECO:0000313" key="6">
    <source>
        <dbReference type="Proteomes" id="UP000078237"/>
    </source>
</evidence>
<dbReference type="GO" id="GO:0016787">
    <property type="term" value="F:hydrolase activity"/>
    <property type="evidence" value="ECO:0007669"/>
    <property type="project" value="UniProtKB-KW"/>
</dbReference>
<dbReference type="PROSITE" id="PS00122">
    <property type="entry name" value="CARBOXYLESTERASE_B_1"/>
    <property type="match status" value="1"/>
</dbReference>
<feature type="region of interest" description="Disordered" evidence="3">
    <location>
        <begin position="627"/>
        <end position="651"/>
    </location>
</feature>
<dbReference type="Pfam" id="PF00135">
    <property type="entry name" value="COesterase"/>
    <property type="match status" value="1"/>
</dbReference>
<gene>
    <name evidence="5" type="ORF">MMYC01_208250</name>
</gene>
<keyword evidence="2" id="KW-0378">Hydrolase</keyword>
<dbReference type="InterPro" id="IPR050309">
    <property type="entry name" value="Type-B_Carboxylest/Lipase"/>
</dbReference>
<reference evidence="5 6" key="1">
    <citation type="journal article" date="2016" name="Genome Announc.">
        <title>Genome Sequence of Madurella mycetomatis mm55, Isolated from a Human Mycetoma Case in Sudan.</title>
        <authorList>
            <person name="Smit S."/>
            <person name="Derks M.F."/>
            <person name="Bervoets S."/>
            <person name="Fahal A."/>
            <person name="van Leeuwen W."/>
            <person name="van Belkum A."/>
            <person name="van de Sande W.W."/>
        </authorList>
    </citation>
    <scope>NUCLEOTIDE SEQUENCE [LARGE SCALE GENOMIC DNA]</scope>
    <source>
        <strain evidence="6">mm55</strain>
    </source>
</reference>
<dbReference type="OrthoDB" id="408631at2759"/>
<dbReference type="Gene3D" id="3.40.50.1820">
    <property type="entry name" value="alpha/beta hydrolase"/>
    <property type="match status" value="1"/>
</dbReference>
<dbReference type="Proteomes" id="UP000078237">
    <property type="component" value="Unassembled WGS sequence"/>
</dbReference>
<evidence type="ECO:0000256" key="2">
    <source>
        <dbReference type="ARBA" id="ARBA00022801"/>
    </source>
</evidence>
<dbReference type="VEuPathDB" id="FungiDB:MMYC01_208250"/>
<evidence type="ECO:0000259" key="4">
    <source>
        <dbReference type="Pfam" id="PF00135"/>
    </source>
</evidence>
<dbReference type="PANTHER" id="PTHR11559">
    <property type="entry name" value="CARBOXYLESTERASE"/>
    <property type="match status" value="1"/>
</dbReference>
<feature type="compositionally biased region" description="Gly residues" evidence="3">
    <location>
        <begin position="58"/>
        <end position="70"/>
    </location>
</feature>
<comment type="similarity">
    <text evidence="1">Belongs to the type-B carboxylesterase/lipase family.</text>
</comment>
<evidence type="ECO:0000313" key="5">
    <source>
        <dbReference type="EMBL" id="KXX74272.1"/>
    </source>
</evidence>
<organism evidence="5 6">
    <name type="scientific">Madurella mycetomatis</name>
    <dbReference type="NCBI Taxonomy" id="100816"/>
    <lineage>
        <taxon>Eukaryota</taxon>
        <taxon>Fungi</taxon>
        <taxon>Dikarya</taxon>
        <taxon>Ascomycota</taxon>
        <taxon>Pezizomycotina</taxon>
        <taxon>Sordariomycetes</taxon>
        <taxon>Sordariomycetidae</taxon>
        <taxon>Sordariales</taxon>
        <taxon>Sordariales incertae sedis</taxon>
        <taxon>Madurella</taxon>
    </lineage>
</organism>
<feature type="region of interest" description="Disordered" evidence="3">
    <location>
        <begin position="53"/>
        <end position="99"/>
    </location>
</feature>
<evidence type="ECO:0000256" key="1">
    <source>
        <dbReference type="ARBA" id="ARBA00005964"/>
    </source>
</evidence>
<accession>A0A175VSI5</accession>
<feature type="compositionally biased region" description="Low complexity" evidence="3">
    <location>
        <begin position="71"/>
        <end position="99"/>
    </location>
</feature>
<sequence length="741" mass="80632">MFYQSSLKRRPQRWMAPWLSALAVLLLLWLYAYIYGYGNLQRLPESLFPLGKGHGKGGETPPGSGSGSGSGSDSTHSELAPTKTTMAKPTATTSSASTPTVTLRQGTYVGLTLLQSTRYPKAIEAFRGVPYGQDTGGENRFRPPKPLPDSSGTFDAVRFGLVCPTDGVVRKDMGENCLNANIYRPAGLVDKKGYAKEGRERRRPQLPVVVYIHGGGFNAGRGNERDMASFVSWAEAPIVAVSFNYRVGPLGFLPSDVTAREGLLNLGLRDQQHLLEWVRDNIESFGGDPGNVTIMGLSAGAHSIGHHIMFYGHSPSPAPFHKAILESGAATARAVFYPTHPRHLIQFREFLTAAGADGVPESEIFSYLRTLPVQTIASAAKVVWDKYVDNVTWPFQPVIDGPNLLANSSLTDPDAEPLIPTLPITSWLDSSHLRIPILTGFNTNEGTIFIPPKADTNADFRAFFRLLIPTMTDADLDKLESLYPDPVTSSPSDPTKNPYLGVPIGKGRQWARLDAAYAHYAYICPVLQTAHFMSNATSASEAGSVASNGGGGSSSSSSSSRRRRRGRRSGNGSKVYVYRYAATSTWHAANHVDEAPIVAHDMTVLWGRPGLQKVADQMHGMWARFVASKDGNPNLNPRSGSGSGTEEGDEEVVEWPAFVSPFDSDGGGDDDDDDDSVGKIIVFGDGNDEREVGKFVKHPGVPAKVEELSEFEKEVCRFWWERIWLSEGLGRRVDEGEKAKL</sequence>
<name>A0A175VSI5_9PEZI</name>
<feature type="region of interest" description="Disordered" evidence="3">
    <location>
        <begin position="541"/>
        <end position="570"/>
    </location>
</feature>
<dbReference type="EMBL" id="LCTW02000369">
    <property type="protein sequence ID" value="KXX74272.1"/>
    <property type="molecule type" value="Genomic_DNA"/>
</dbReference>
<dbReference type="ESTHER" id="9pezi-a0a175vsi5">
    <property type="family name" value="Fungal_carboxylesterase_lipase"/>
</dbReference>
<feature type="domain" description="Carboxylesterase type B" evidence="4">
    <location>
        <begin position="98"/>
        <end position="535"/>
    </location>
</feature>
<comment type="caution">
    <text evidence="5">The sequence shown here is derived from an EMBL/GenBank/DDBJ whole genome shotgun (WGS) entry which is preliminary data.</text>
</comment>
<dbReference type="AlphaFoldDB" id="A0A175VSI5"/>
<dbReference type="SUPFAM" id="SSF53474">
    <property type="entry name" value="alpha/beta-Hydrolases"/>
    <property type="match status" value="1"/>
</dbReference>
<proteinExistence type="inferred from homology"/>
<dbReference type="STRING" id="100816.A0A175VSI5"/>
<keyword evidence="6" id="KW-1185">Reference proteome</keyword>
<evidence type="ECO:0000256" key="3">
    <source>
        <dbReference type="SAM" id="MobiDB-lite"/>
    </source>
</evidence>
<dbReference type="InterPro" id="IPR019826">
    <property type="entry name" value="Carboxylesterase_B_AS"/>
</dbReference>